<accession>A0A1J4QJP8</accession>
<dbReference type="GO" id="GO:0016491">
    <property type="term" value="F:oxidoreductase activity"/>
    <property type="evidence" value="ECO:0007669"/>
    <property type="project" value="UniProtKB-KW"/>
</dbReference>
<organism evidence="4 5">
    <name type="scientific">Oceanisphaera psychrotolerans</name>
    <dbReference type="NCBI Taxonomy" id="1414654"/>
    <lineage>
        <taxon>Bacteria</taxon>
        <taxon>Pseudomonadati</taxon>
        <taxon>Pseudomonadota</taxon>
        <taxon>Gammaproteobacteria</taxon>
        <taxon>Aeromonadales</taxon>
        <taxon>Aeromonadaceae</taxon>
        <taxon>Oceanisphaera</taxon>
    </lineage>
</organism>
<dbReference type="RefSeq" id="WP_071471594.1">
    <property type="nucleotide sequence ID" value="NZ_MDKE01000006.1"/>
</dbReference>
<dbReference type="Gene3D" id="3.40.50.720">
    <property type="entry name" value="NAD(P)-binding Rossmann-like Domain"/>
    <property type="match status" value="2"/>
</dbReference>
<feature type="domain" description="D-isomer specific 2-hydroxyacid dehydrogenase NAD-binding" evidence="3">
    <location>
        <begin position="106"/>
        <end position="279"/>
    </location>
</feature>
<gene>
    <name evidence="4" type="ORF">BFR47_10080</name>
</gene>
<dbReference type="FunFam" id="3.40.50.720:FF:000363">
    <property type="entry name" value="D-isomer specific 2-hydroxyacid dehydrogenase"/>
    <property type="match status" value="1"/>
</dbReference>
<dbReference type="InterPro" id="IPR006140">
    <property type="entry name" value="D-isomer_DH_NAD-bd"/>
</dbReference>
<dbReference type="STRING" id="1414654.BFR47_10080"/>
<dbReference type="AlphaFoldDB" id="A0A1J4QJP8"/>
<evidence type="ECO:0000313" key="5">
    <source>
        <dbReference type="Proteomes" id="UP000243073"/>
    </source>
</evidence>
<proteinExistence type="predicted"/>
<dbReference type="OrthoDB" id="9787219at2"/>
<dbReference type="GO" id="GO:0051287">
    <property type="term" value="F:NAD binding"/>
    <property type="evidence" value="ECO:0007669"/>
    <property type="project" value="InterPro"/>
</dbReference>
<keyword evidence="2" id="KW-0520">NAD</keyword>
<dbReference type="SUPFAM" id="SSF52283">
    <property type="entry name" value="Formate/glycerate dehydrogenase catalytic domain-like"/>
    <property type="match status" value="1"/>
</dbReference>
<evidence type="ECO:0000259" key="3">
    <source>
        <dbReference type="Pfam" id="PF02826"/>
    </source>
</evidence>
<keyword evidence="1" id="KW-0560">Oxidoreductase</keyword>
<evidence type="ECO:0000313" key="4">
    <source>
        <dbReference type="EMBL" id="OIN13499.1"/>
    </source>
</evidence>
<dbReference type="Pfam" id="PF02826">
    <property type="entry name" value="2-Hacid_dh_C"/>
    <property type="match status" value="1"/>
</dbReference>
<evidence type="ECO:0000256" key="1">
    <source>
        <dbReference type="ARBA" id="ARBA00023002"/>
    </source>
</evidence>
<reference evidence="4 5" key="1">
    <citation type="submission" date="2016-07" db="EMBL/GenBank/DDBJ databases">
        <title>Draft Genome Sequence of Oceanisphaera psychrotolerans, isolated from coastal sediment samples.</title>
        <authorList>
            <person name="Zhuo S."/>
            <person name="Ruan Z."/>
        </authorList>
    </citation>
    <scope>NUCLEOTIDE SEQUENCE [LARGE SCALE GENOMIC DNA]</scope>
    <source>
        <strain evidence="4 5">LAM-WHM-ZC</strain>
    </source>
</reference>
<keyword evidence="5" id="KW-1185">Reference proteome</keyword>
<comment type="caution">
    <text evidence="4">The sequence shown here is derived from an EMBL/GenBank/DDBJ whole genome shotgun (WGS) entry which is preliminary data.</text>
</comment>
<name>A0A1J4QJP8_9GAMM</name>
<sequence>MANHTLLLLSQDNAEYQALLKQAYLPGLTILAPEQEDEIQAALARADILLGEPARLRARLKEARALKWAQSTYAGVDLLLSPDCRQDYQLTNIRGIFGPLISEYVFAHLLSLTRHLRHYREQQRLHNWQLLPYHSIRGKTMLIIGTGSIGQQVAATAAHFGMEVLGISRSGREAPGFDHTYQLPALNKVLPRADVVVSILPSTPQTRGLFDSERMKHFKPGAIFFNVGRGDAVDESALIQTLRHGNIGAAVLDVFTTEPLPSASPLWDMPNVVITPHNAGYSFPDQIVTRFSRNYLKYIEGKPMEGLVNFNLGY</sequence>
<dbReference type="SUPFAM" id="SSF51735">
    <property type="entry name" value="NAD(P)-binding Rossmann-fold domains"/>
    <property type="match status" value="1"/>
</dbReference>
<evidence type="ECO:0000256" key="2">
    <source>
        <dbReference type="ARBA" id="ARBA00023027"/>
    </source>
</evidence>
<dbReference type="CDD" id="cd05300">
    <property type="entry name" value="2-Hacid_dh_1"/>
    <property type="match status" value="1"/>
</dbReference>
<dbReference type="PANTHER" id="PTHR43333:SF1">
    <property type="entry name" value="D-ISOMER SPECIFIC 2-HYDROXYACID DEHYDROGENASE NAD-BINDING DOMAIN-CONTAINING PROTEIN"/>
    <property type="match status" value="1"/>
</dbReference>
<dbReference type="PANTHER" id="PTHR43333">
    <property type="entry name" value="2-HACID_DH_C DOMAIN-CONTAINING PROTEIN"/>
    <property type="match status" value="1"/>
</dbReference>
<dbReference type="EMBL" id="MDKE01000006">
    <property type="protein sequence ID" value="OIN13499.1"/>
    <property type="molecule type" value="Genomic_DNA"/>
</dbReference>
<dbReference type="InterPro" id="IPR036291">
    <property type="entry name" value="NAD(P)-bd_dom_sf"/>
</dbReference>
<protein>
    <submittedName>
        <fullName evidence="4">Hydroxyacid dehydrogenase</fullName>
    </submittedName>
</protein>
<dbReference type="Proteomes" id="UP000243073">
    <property type="component" value="Unassembled WGS sequence"/>
</dbReference>